<dbReference type="AlphaFoldDB" id="A0A6P1ZBK8"/>
<organism evidence="1 2">
    <name type="scientific">Oceanidesulfovibrio marinus</name>
    <dbReference type="NCBI Taxonomy" id="370038"/>
    <lineage>
        <taxon>Bacteria</taxon>
        <taxon>Pseudomonadati</taxon>
        <taxon>Thermodesulfobacteriota</taxon>
        <taxon>Desulfovibrionia</taxon>
        <taxon>Desulfovibrionales</taxon>
        <taxon>Desulfovibrionaceae</taxon>
        <taxon>Oceanidesulfovibrio</taxon>
    </lineage>
</organism>
<evidence type="ECO:0000313" key="1">
    <source>
        <dbReference type="EMBL" id="TVM29230.1"/>
    </source>
</evidence>
<sequence>MSERELSDLWDAVESLSQQPSVTTALRAEIRTILSETCESRVVLMTELELAVDSIKARVWWFAGATGELTDGFTKIIPCRLGG</sequence>
<dbReference type="EMBL" id="QMIF01000075">
    <property type="protein sequence ID" value="TVM29230.1"/>
    <property type="molecule type" value="Genomic_DNA"/>
</dbReference>
<dbReference type="Proteomes" id="UP000434052">
    <property type="component" value="Unassembled WGS sequence"/>
</dbReference>
<proteinExistence type="predicted"/>
<gene>
    <name evidence="1" type="ORF">DQK91_22075</name>
</gene>
<protein>
    <submittedName>
        <fullName evidence="1">Uncharacterized protein</fullName>
    </submittedName>
</protein>
<accession>A0A6P1ZBK8</accession>
<name>A0A6P1ZBK8_9BACT</name>
<reference evidence="1 2" key="1">
    <citation type="submission" date="2018-06" db="EMBL/GenBank/DDBJ databases">
        <title>Complete genome of Desulfovibrio marinus P48SEP.</title>
        <authorList>
            <person name="Crispim J.S."/>
            <person name="Vidigal P.M.P."/>
            <person name="Silva L.C.F."/>
            <person name="Araujo L.C."/>
            <person name="Laguardia C.N."/>
            <person name="Dias R.S."/>
            <person name="Sousa M.P."/>
            <person name="Paula S.O."/>
            <person name="Silva C."/>
        </authorList>
    </citation>
    <scope>NUCLEOTIDE SEQUENCE [LARGE SCALE GENOMIC DNA]</scope>
    <source>
        <strain evidence="1 2">P48SEP</strain>
    </source>
</reference>
<evidence type="ECO:0000313" key="2">
    <source>
        <dbReference type="Proteomes" id="UP000434052"/>
    </source>
</evidence>
<dbReference type="RefSeq" id="WP_144307539.1">
    <property type="nucleotide sequence ID" value="NZ_QMIF01000075.1"/>
</dbReference>
<comment type="caution">
    <text evidence="1">The sequence shown here is derived from an EMBL/GenBank/DDBJ whole genome shotgun (WGS) entry which is preliminary data.</text>
</comment>
<dbReference type="OrthoDB" id="5462483at2"/>